<accession>A0A9W8LHN3</accession>
<reference evidence="1" key="1">
    <citation type="submission" date="2022-07" db="EMBL/GenBank/DDBJ databases">
        <title>Phylogenomic reconstructions and comparative analyses of Kickxellomycotina fungi.</title>
        <authorList>
            <person name="Reynolds N.K."/>
            <person name="Stajich J.E."/>
            <person name="Barry K."/>
            <person name="Grigoriev I.V."/>
            <person name="Crous P."/>
            <person name="Smith M.E."/>
        </authorList>
    </citation>
    <scope>NUCLEOTIDE SEQUENCE</scope>
    <source>
        <strain evidence="1">NBRC 105414</strain>
    </source>
</reference>
<comment type="caution">
    <text evidence="1">The sequence shown here is derived from an EMBL/GenBank/DDBJ whole genome shotgun (WGS) entry which is preliminary data.</text>
</comment>
<evidence type="ECO:0000313" key="1">
    <source>
        <dbReference type="EMBL" id="KAJ2779610.1"/>
    </source>
</evidence>
<proteinExistence type="predicted"/>
<evidence type="ECO:0000313" key="2">
    <source>
        <dbReference type="Proteomes" id="UP001140217"/>
    </source>
</evidence>
<dbReference type="Proteomes" id="UP001140217">
    <property type="component" value="Unassembled WGS sequence"/>
</dbReference>
<gene>
    <name evidence="1" type="ORF">H4R18_003918</name>
</gene>
<keyword evidence="2" id="KW-1185">Reference proteome</keyword>
<organism evidence="1 2">
    <name type="scientific">Coemansia javaensis</name>
    <dbReference type="NCBI Taxonomy" id="2761396"/>
    <lineage>
        <taxon>Eukaryota</taxon>
        <taxon>Fungi</taxon>
        <taxon>Fungi incertae sedis</taxon>
        <taxon>Zoopagomycota</taxon>
        <taxon>Kickxellomycotina</taxon>
        <taxon>Kickxellomycetes</taxon>
        <taxon>Kickxellales</taxon>
        <taxon>Kickxellaceae</taxon>
        <taxon>Coemansia</taxon>
    </lineage>
</organism>
<name>A0A9W8LHN3_9FUNG</name>
<dbReference type="OrthoDB" id="5749199at2759"/>
<sequence length="310" mass="34011">MFHDGQMWAALQTLTNAACESCIVSYAEWRGMRELLDRNVEWAADAESVLYSAAIIDIPAGGEGEVPRSNIPDIVRRGYCSRVKYLVVHAAGERNHPHEFNPVYTQLQRIFAAFADMPTEVRFMSHSPTRLLGMLVPVVELAVRKMPNLRGVLVSRVGAHDASQRTSAEAHRHISYCAATCHYVPQVNPQSLEGMAAAQQGGQPQGAPQVHVAPDSDRHIAALTAETPDGLPLLTSSLDYISSMPLPRVVLRRIGGYTATLMRACAHSLPPGAAIHIRRHLHFIPGLRFVSFSGSVCAFDWCRVAMTEVI</sequence>
<dbReference type="AlphaFoldDB" id="A0A9W8LHN3"/>
<dbReference type="EMBL" id="JANBUL010000170">
    <property type="protein sequence ID" value="KAJ2779610.1"/>
    <property type="molecule type" value="Genomic_DNA"/>
</dbReference>
<protein>
    <submittedName>
        <fullName evidence="1">Uncharacterized protein</fullName>
    </submittedName>
</protein>